<dbReference type="InterPro" id="IPR053060">
    <property type="entry name" value="Cytokinesis_Signaling_Reg"/>
</dbReference>
<accession>A0A168BAM2</accession>
<gene>
    <name evidence="2" type="ORF">AAP_01525</name>
</gene>
<dbReference type="InterPro" id="IPR011022">
    <property type="entry name" value="Arrestin_C-like"/>
</dbReference>
<name>A0A168BAM2_9EURO</name>
<dbReference type="GO" id="GO:0000935">
    <property type="term" value="C:division septum"/>
    <property type="evidence" value="ECO:0007669"/>
    <property type="project" value="TreeGrafter"/>
</dbReference>
<dbReference type="OrthoDB" id="4001642at2759"/>
<dbReference type="AlphaFoldDB" id="A0A168BAM2"/>
<keyword evidence="3" id="KW-1185">Reference proteome</keyword>
<sequence>MVRSTQVAKPYGVTDAKVDIWAAPNLPFVVGFPGLDNTQPRIEGEVTIRPRHFSAGPILISMVNIWLERREEIHPPSDGAMKLASKGKSFKEHIGQPMSLWRVENRPYAEVVAMNIPFRLILPRKNQANQTCPPASLLLRTASTTYYICVSVQYGQGTNRCYECPVPIIRYDTLTTLPMYSNKIPEPKIDVKQDISLQTRLWREAFGPGDPINIYVQLTVGDNHKKNAMLQKMEFYLEELITYHCDGLKNVRKPKPRRINLGEAGIPALLPKGPCLLKKELQMPERPEVDANGIRIVGSPKTPAHAHMGFTTTAKLYNITYFLVVKATLNKFSLINHHEVIVCPFDRLTCAEELAVAEHMSQSQRYIADSPPKGPLVVKPTQHELINDILGLADVDGSKRWVIE</sequence>
<dbReference type="EMBL" id="AZGZ01000005">
    <property type="protein sequence ID" value="KZZ95037.1"/>
    <property type="molecule type" value="Genomic_DNA"/>
</dbReference>
<feature type="domain" description="Arrestin C-terminal-like" evidence="1">
    <location>
        <begin position="195"/>
        <end position="333"/>
    </location>
</feature>
<dbReference type="Pfam" id="PF02752">
    <property type="entry name" value="Arrestin_C"/>
    <property type="match status" value="1"/>
</dbReference>
<comment type="caution">
    <text evidence="2">The sequence shown here is derived from an EMBL/GenBank/DDBJ whole genome shotgun (WGS) entry which is preliminary data.</text>
</comment>
<dbReference type="GO" id="GO:0000917">
    <property type="term" value="P:division septum assembly"/>
    <property type="evidence" value="ECO:0007669"/>
    <property type="project" value="TreeGrafter"/>
</dbReference>
<evidence type="ECO:0000313" key="2">
    <source>
        <dbReference type="EMBL" id="KZZ95037.1"/>
    </source>
</evidence>
<dbReference type="Proteomes" id="UP000242877">
    <property type="component" value="Unassembled WGS sequence"/>
</dbReference>
<proteinExistence type="predicted"/>
<protein>
    <submittedName>
        <fullName evidence="2">Arrestin domain-containing protein</fullName>
    </submittedName>
</protein>
<dbReference type="PANTHER" id="PTHR36419">
    <property type="entry name" value="ARRESTIN FAMILY PROTEIN 1"/>
    <property type="match status" value="1"/>
</dbReference>
<evidence type="ECO:0000259" key="1">
    <source>
        <dbReference type="Pfam" id="PF02752"/>
    </source>
</evidence>
<evidence type="ECO:0000313" key="3">
    <source>
        <dbReference type="Proteomes" id="UP000242877"/>
    </source>
</evidence>
<dbReference type="VEuPathDB" id="FungiDB:AAP_01525"/>
<reference evidence="2 3" key="1">
    <citation type="journal article" date="2016" name="Genome Biol. Evol.">
        <title>Divergent and convergent evolution of fungal pathogenicity.</title>
        <authorList>
            <person name="Shang Y."/>
            <person name="Xiao G."/>
            <person name="Zheng P."/>
            <person name="Cen K."/>
            <person name="Zhan S."/>
            <person name="Wang C."/>
        </authorList>
    </citation>
    <scope>NUCLEOTIDE SEQUENCE [LARGE SCALE GENOMIC DNA]</scope>
    <source>
        <strain evidence="2 3">ARSEF 7405</strain>
    </source>
</reference>
<dbReference type="PANTHER" id="PTHR36419:SF1">
    <property type="entry name" value="RHO1 GEF LOCALIZING PROTEIN 1"/>
    <property type="match status" value="1"/>
</dbReference>
<organism evidence="2 3">
    <name type="scientific">Ascosphaera apis ARSEF 7405</name>
    <dbReference type="NCBI Taxonomy" id="392613"/>
    <lineage>
        <taxon>Eukaryota</taxon>
        <taxon>Fungi</taxon>
        <taxon>Dikarya</taxon>
        <taxon>Ascomycota</taxon>
        <taxon>Pezizomycotina</taxon>
        <taxon>Eurotiomycetes</taxon>
        <taxon>Eurotiomycetidae</taxon>
        <taxon>Onygenales</taxon>
        <taxon>Ascosphaeraceae</taxon>
        <taxon>Ascosphaera</taxon>
    </lineage>
</organism>